<dbReference type="InterPro" id="IPR006119">
    <property type="entry name" value="Resolv_N"/>
</dbReference>
<dbReference type="PANTHER" id="PTHR30461:SF2">
    <property type="entry name" value="SERINE RECOMBINASE PINE-RELATED"/>
    <property type="match status" value="1"/>
</dbReference>
<keyword evidence="6" id="KW-1185">Reference proteome</keyword>
<feature type="domain" description="Resolvase/invertase-type recombinase catalytic" evidence="3">
    <location>
        <begin position="17"/>
        <end position="164"/>
    </location>
</feature>
<dbReference type="AlphaFoldDB" id="A0A2L0D4H7"/>
<dbReference type="InterPro" id="IPR050639">
    <property type="entry name" value="SSR_resolvase"/>
</dbReference>
<organism evidence="5 6">
    <name type="scientific">Streptococcus pluranimalium</name>
    <dbReference type="NCBI Taxonomy" id="82348"/>
    <lineage>
        <taxon>Bacteria</taxon>
        <taxon>Bacillati</taxon>
        <taxon>Bacillota</taxon>
        <taxon>Bacilli</taxon>
        <taxon>Lactobacillales</taxon>
        <taxon>Streptococcaceae</taxon>
        <taxon>Streptococcus</taxon>
    </lineage>
</organism>
<dbReference type="InterPro" id="IPR025827">
    <property type="entry name" value="Zn_ribbon_recom_dom"/>
</dbReference>
<evidence type="ECO:0000256" key="2">
    <source>
        <dbReference type="ARBA" id="ARBA00023172"/>
    </source>
</evidence>
<dbReference type="RefSeq" id="WP_104968053.1">
    <property type="nucleotide sequence ID" value="NZ_CP025536.1"/>
</dbReference>
<name>A0A2L0D4H7_9STRE</name>
<dbReference type="PROSITE" id="PS51736">
    <property type="entry name" value="RECOMBINASES_3"/>
    <property type="match status" value="1"/>
</dbReference>
<evidence type="ECO:0000313" key="5">
    <source>
        <dbReference type="EMBL" id="AUW96728.1"/>
    </source>
</evidence>
<dbReference type="PROSITE" id="PS51737">
    <property type="entry name" value="RECOMBINASE_DNA_BIND"/>
    <property type="match status" value="1"/>
</dbReference>
<keyword evidence="2" id="KW-0233">DNA recombination</keyword>
<dbReference type="Proteomes" id="UP000238956">
    <property type="component" value="Chromosome"/>
</dbReference>
<feature type="domain" description="Recombinase" evidence="4">
    <location>
        <begin position="173"/>
        <end position="296"/>
    </location>
</feature>
<dbReference type="SUPFAM" id="SSF53041">
    <property type="entry name" value="Resolvase-like"/>
    <property type="match status" value="1"/>
</dbReference>
<keyword evidence="1" id="KW-0238">DNA-binding</keyword>
<dbReference type="GO" id="GO:0000150">
    <property type="term" value="F:DNA strand exchange activity"/>
    <property type="evidence" value="ECO:0007669"/>
    <property type="project" value="InterPro"/>
</dbReference>
<accession>A0A2L0D4H7</accession>
<dbReference type="GO" id="GO:0003677">
    <property type="term" value="F:DNA binding"/>
    <property type="evidence" value="ECO:0007669"/>
    <property type="project" value="UniProtKB-KW"/>
</dbReference>
<reference evidence="5 6" key="1">
    <citation type="submission" date="2017-12" db="EMBL/GenBank/DDBJ databases">
        <authorList>
            <person name="Hurst M.R.H."/>
        </authorList>
    </citation>
    <scope>NUCLEOTIDE SEQUENCE [LARGE SCALE GENOMIC DNA]</scope>
    <source>
        <strain evidence="5 6">TH11417</strain>
    </source>
</reference>
<dbReference type="Pfam" id="PF00239">
    <property type="entry name" value="Resolvase"/>
    <property type="match status" value="1"/>
</dbReference>
<dbReference type="Pfam" id="PF07508">
    <property type="entry name" value="Recombinase"/>
    <property type="match status" value="1"/>
</dbReference>
<protein>
    <submittedName>
        <fullName evidence="5">Recombinase family protein</fullName>
    </submittedName>
</protein>
<dbReference type="InterPro" id="IPR036162">
    <property type="entry name" value="Resolvase-like_N_sf"/>
</dbReference>
<dbReference type="Gene3D" id="3.40.50.1390">
    <property type="entry name" value="Resolvase, N-terminal catalytic domain"/>
    <property type="match status" value="1"/>
</dbReference>
<dbReference type="GeneID" id="98393503"/>
<proteinExistence type="predicted"/>
<sequence>MTVRKIESKTRKPKRLRVCAYVRVSSMEEEQLASFENQIAYYHNHYKERSDVDFIGVFMDRGISGKKTARPEFQRMLELCRQGRIDFIHTKSISRFARNTETILSVSRELKLLGVDIFFEEQNIHTLSSEGEVMLTVLASYAEEELTSHSFNVRWGYQKKFQRGEFHINAKRFLGYDVEDGQLVINQEEAEIVRYIFESYVSGKGANRIAKELNANKVPTVTNRQWHESTIRNLLSNEKYKGDWHFQKFYTPSLGHQSQLNQGQVDSYYMEDHHPAIVSKELWQQAQECRQRRNGTTNPADYAKRYPYTGKLFCPYCKKSLRRQLPYRTPTWMCATYLKQGKSTCEGIKIKESLLDSWKLDLTKQYTIKKKENDRGKADYTYTCQEGAGGDNTPTQTQVEGGRLLSSVHRPRRTAIKL</sequence>
<dbReference type="OrthoDB" id="9811097at2"/>
<dbReference type="CDD" id="cd00338">
    <property type="entry name" value="Ser_Recombinase"/>
    <property type="match status" value="1"/>
</dbReference>
<dbReference type="SMART" id="SM00857">
    <property type="entry name" value="Resolvase"/>
    <property type="match status" value="1"/>
</dbReference>
<evidence type="ECO:0000259" key="4">
    <source>
        <dbReference type="PROSITE" id="PS51737"/>
    </source>
</evidence>
<evidence type="ECO:0000256" key="1">
    <source>
        <dbReference type="ARBA" id="ARBA00023125"/>
    </source>
</evidence>
<dbReference type="Pfam" id="PF13408">
    <property type="entry name" value="Zn_ribbon_recom"/>
    <property type="match status" value="1"/>
</dbReference>
<evidence type="ECO:0000313" key="6">
    <source>
        <dbReference type="Proteomes" id="UP000238956"/>
    </source>
</evidence>
<reference evidence="5 6" key="2">
    <citation type="submission" date="2018-02" db="EMBL/GenBank/DDBJ databases">
        <title>Whole genome sequencing analysis of Streptococcus pluranimalium isolated from cattle infected mastitis in China.</title>
        <authorList>
            <person name="Zhang J.-R."/>
            <person name="Hu G.-Z."/>
        </authorList>
    </citation>
    <scope>NUCLEOTIDE SEQUENCE [LARGE SCALE GENOMIC DNA]</scope>
    <source>
        <strain evidence="5 6">TH11417</strain>
    </source>
</reference>
<gene>
    <name evidence="5" type="ORF">C0J00_06210</name>
</gene>
<evidence type="ECO:0000259" key="3">
    <source>
        <dbReference type="PROSITE" id="PS51736"/>
    </source>
</evidence>
<dbReference type="InterPro" id="IPR038109">
    <property type="entry name" value="DNA_bind_recomb_sf"/>
</dbReference>
<dbReference type="EMBL" id="CP025536">
    <property type="protein sequence ID" value="AUW96728.1"/>
    <property type="molecule type" value="Genomic_DNA"/>
</dbReference>
<dbReference type="PANTHER" id="PTHR30461">
    <property type="entry name" value="DNA-INVERTASE FROM LAMBDOID PROPHAGE"/>
    <property type="match status" value="1"/>
</dbReference>
<dbReference type="InterPro" id="IPR011109">
    <property type="entry name" value="DNA_bind_recombinase_dom"/>
</dbReference>
<dbReference type="Gene3D" id="3.90.1750.20">
    <property type="entry name" value="Putative Large Serine Recombinase, Chain B, Domain 2"/>
    <property type="match status" value="1"/>
</dbReference>
<dbReference type="KEGG" id="splr:C0J00_06210"/>